<reference evidence="2 3" key="1">
    <citation type="journal article" date="2019" name="Sci. Rep.">
        <title>Orb-weaving spider Araneus ventricosus genome elucidates the spidroin gene catalogue.</title>
        <authorList>
            <person name="Kono N."/>
            <person name="Nakamura H."/>
            <person name="Ohtoshi R."/>
            <person name="Moran D.A.P."/>
            <person name="Shinohara A."/>
            <person name="Yoshida Y."/>
            <person name="Fujiwara M."/>
            <person name="Mori M."/>
            <person name="Tomita M."/>
            <person name="Arakawa K."/>
        </authorList>
    </citation>
    <scope>NUCLEOTIDE SEQUENCE [LARGE SCALE GENOMIC DNA]</scope>
</reference>
<accession>A0A4Y2S100</accession>
<dbReference type="Proteomes" id="UP000499080">
    <property type="component" value="Unassembled WGS sequence"/>
</dbReference>
<feature type="compositionally biased region" description="Basic and acidic residues" evidence="1">
    <location>
        <begin position="64"/>
        <end position="97"/>
    </location>
</feature>
<evidence type="ECO:0000256" key="1">
    <source>
        <dbReference type="SAM" id="MobiDB-lite"/>
    </source>
</evidence>
<sequence>MHRGGRSGARLLDAVSFEMMMTGLSNRESSRCLQAEPFPEGNPAKGVRARSKGAKNRRKQRLGRRGDFQRRNISKLRWDNSSERRGMEQTSPKERAVRVHPQQLARVTTVTVTFRESVGR</sequence>
<evidence type="ECO:0000313" key="3">
    <source>
        <dbReference type="Proteomes" id="UP000499080"/>
    </source>
</evidence>
<feature type="region of interest" description="Disordered" evidence="1">
    <location>
        <begin position="28"/>
        <end position="102"/>
    </location>
</feature>
<proteinExistence type="predicted"/>
<evidence type="ECO:0000313" key="2">
    <source>
        <dbReference type="EMBL" id="GBN81667.1"/>
    </source>
</evidence>
<gene>
    <name evidence="2" type="ORF">AVEN_17907_1</name>
</gene>
<name>A0A4Y2S100_ARAVE</name>
<dbReference type="EMBL" id="BGPR01019351">
    <property type="protein sequence ID" value="GBN81667.1"/>
    <property type="molecule type" value="Genomic_DNA"/>
</dbReference>
<dbReference type="AlphaFoldDB" id="A0A4Y2S100"/>
<protein>
    <submittedName>
        <fullName evidence="2">Uncharacterized protein</fullName>
    </submittedName>
</protein>
<feature type="compositionally biased region" description="Basic residues" evidence="1">
    <location>
        <begin position="47"/>
        <end position="63"/>
    </location>
</feature>
<comment type="caution">
    <text evidence="2">The sequence shown here is derived from an EMBL/GenBank/DDBJ whole genome shotgun (WGS) entry which is preliminary data.</text>
</comment>
<organism evidence="2 3">
    <name type="scientific">Araneus ventricosus</name>
    <name type="common">Orbweaver spider</name>
    <name type="synonym">Epeira ventricosa</name>
    <dbReference type="NCBI Taxonomy" id="182803"/>
    <lineage>
        <taxon>Eukaryota</taxon>
        <taxon>Metazoa</taxon>
        <taxon>Ecdysozoa</taxon>
        <taxon>Arthropoda</taxon>
        <taxon>Chelicerata</taxon>
        <taxon>Arachnida</taxon>
        <taxon>Araneae</taxon>
        <taxon>Araneomorphae</taxon>
        <taxon>Entelegynae</taxon>
        <taxon>Araneoidea</taxon>
        <taxon>Araneidae</taxon>
        <taxon>Araneus</taxon>
    </lineage>
</organism>
<keyword evidence="3" id="KW-1185">Reference proteome</keyword>